<feature type="active site" evidence="5">
    <location>
        <position position="162"/>
    </location>
</feature>
<dbReference type="InterPro" id="IPR011013">
    <property type="entry name" value="Gal_mutarotase_sf_dom"/>
</dbReference>
<comment type="catalytic activity">
    <reaction evidence="1">
        <text>alpha-D-glucose 6-phosphate = beta-D-glucose 6-phosphate</text>
        <dbReference type="Rhea" id="RHEA:16249"/>
        <dbReference type="ChEBI" id="CHEBI:58225"/>
        <dbReference type="ChEBI" id="CHEBI:58247"/>
        <dbReference type="EC" id="5.1.3.15"/>
    </reaction>
</comment>
<dbReference type="PIRSF" id="PIRSF016020">
    <property type="entry name" value="PHexose_mutarotase"/>
    <property type="match status" value="1"/>
</dbReference>
<dbReference type="InterPro" id="IPR008183">
    <property type="entry name" value="Aldose_1/G6P_1-epimerase"/>
</dbReference>
<evidence type="ECO:0000313" key="6">
    <source>
        <dbReference type="EMBL" id="ASK66925.1"/>
    </source>
</evidence>
<reference evidence="7" key="1">
    <citation type="submission" date="2017-07" db="EMBL/GenBank/DDBJ databases">
        <title>Brachybacterium sp. VR2415.</title>
        <authorList>
            <person name="Tak E.J."/>
            <person name="Bae J.-W."/>
        </authorList>
    </citation>
    <scope>NUCLEOTIDE SEQUENCE [LARGE SCALE GENOMIC DNA]</scope>
    <source>
        <strain evidence="7">VR2415</strain>
    </source>
</reference>
<accession>A0A220UFR9</accession>
<feature type="active site" evidence="5">
    <location>
        <position position="266"/>
    </location>
</feature>
<dbReference type="KEGG" id="brv:CFK39_15170"/>
<sequence>MNSTGTDAPTPSVPLPAGVRLGETHGVPALLVETPAATAELLLDGAQLISWIPAGQQDLLWLSPDSAFGEREAVRGGIPLIGPWFGPGRDLAMEVKHGWLRNIRWDLAAAERTGDEVVITLATPADVKALTATAQFRLGAELSVDLTITAGPRPLELEAALHTYLAVGDVRRIEIHGLEGAAFLDNTRGLLPDVMPEGEPLSPTASTDRVVDSTAEVTVHDAKNSRRIVSTPRGTSKTVVWNPWDALVTEMADIPDAAWPEFVCIEPAIAKDGFVALASGESHSIGVTYRIER</sequence>
<keyword evidence="3 4" id="KW-0413">Isomerase</keyword>
<evidence type="ECO:0000256" key="4">
    <source>
        <dbReference type="PIRNR" id="PIRNR016020"/>
    </source>
</evidence>
<dbReference type="Proteomes" id="UP000198398">
    <property type="component" value="Chromosome"/>
</dbReference>
<evidence type="ECO:0000313" key="7">
    <source>
        <dbReference type="Proteomes" id="UP000198398"/>
    </source>
</evidence>
<evidence type="ECO:0000256" key="3">
    <source>
        <dbReference type="ARBA" id="ARBA00023235"/>
    </source>
</evidence>
<gene>
    <name evidence="6" type="ORF">CFK39_15170</name>
</gene>
<dbReference type="Gene3D" id="2.70.98.10">
    <property type="match status" value="1"/>
</dbReference>
<name>A0A220UFR9_9MICO</name>
<evidence type="ECO:0000256" key="5">
    <source>
        <dbReference type="PIRSR" id="PIRSR016020-1"/>
    </source>
</evidence>
<proteinExistence type="inferred from homology"/>
<dbReference type="CDD" id="cd09020">
    <property type="entry name" value="D-hex-6-P-epi_like"/>
    <property type="match status" value="1"/>
</dbReference>
<keyword evidence="7" id="KW-1185">Reference proteome</keyword>
<organism evidence="6 7">
    <name type="scientific">Brachybacterium avium</name>
    <dbReference type="NCBI Taxonomy" id="2017485"/>
    <lineage>
        <taxon>Bacteria</taxon>
        <taxon>Bacillati</taxon>
        <taxon>Actinomycetota</taxon>
        <taxon>Actinomycetes</taxon>
        <taxon>Micrococcales</taxon>
        <taxon>Dermabacteraceae</taxon>
        <taxon>Brachybacterium</taxon>
    </lineage>
</organism>
<dbReference type="OrthoDB" id="9790727at2"/>
<dbReference type="InterPro" id="IPR025532">
    <property type="entry name" value="G6P_1-epimerase"/>
</dbReference>
<dbReference type="PANTHER" id="PTHR11122">
    <property type="entry name" value="APOSPORY-ASSOCIATED PROTEIN C-RELATED"/>
    <property type="match status" value="1"/>
</dbReference>
<evidence type="ECO:0000256" key="2">
    <source>
        <dbReference type="ARBA" id="ARBA00005866"/>
    </source>
</evidence>
<dbReference type="AlphaFoldDB" id="A0A220UFR9"/>
<dbReference type="GO" id="GO:0030246">
    <property type="term" value="F:carbohydrate binding"/>
    <property type="evidence" value="ECO:0007669"/>
    <property type="project" value="UniProtKB-UniRule"/>
</dbReference>
<dbReference type="GO" id="GO:0005975">
    <property type="term" value="P:carbohydrate metabolic process"/>
    <property type="evidence" value="ECO:0007669"/>
    <property type="project" value="InterPro"/>
</dbReference>
<evidence type="ECO:0000256" key="1">
    <source>
        <dbReference type="ARBA" id="ARBA00001096"/>
    </source>
</evidence>
<dbReference type="PANTHER" id="PTHR11122:SF13">
    <property type="entry name" value="GLUCOSE-6-PHOSPHATE 1-EPIMERASE"/>
    <property type="match status" value="1"/>
</dbReference>
<dbReference type="SUPFAM" id="SSF74650">
    <property type="entry name" value="Galactose mutarotase-like"/>
    <property type="match status" value="1"/>
</dbReference>
<dbReference type="RefSeq" id="WP_089066161.1">
    <property type="nucleotide sequence ID" value="NZ_CP022316.1"/>
</dbReference>
<dbReference type="EMBL" id="CP022316">
    <property type="protein sequence ID" value="ASK66925.1"/>
    <property type="molecule type" value="Genomic_DNA"/>
</dbReference>
<dbReference type="Pfam" id="PF01263">
    <property type="entry name" value="Aldose_epim"/>
    <property type="match status" value="1"/>
</dbReference>
<protein>
    <recommendedName>
        <fullName evidence="4">Putative glucose-6-phosphate 1-epimerase</fullName>
        <ecNumber evidence="4">5.1.3.15</ecNumber>
    </recommendedName>
</protein>
<comment type="similarity">
    <text evidence="2 4">Belongs to the glucose-6-phosphate 1-epimerase family.</text>
</comment>
<dbReference type="EC" id="5.1.3.15" evidence="4"/>
<dbReference type="InterPro" id="IPR014718">
    <property type="entry name" value="GH-type_carb-bd"/>
</dbReference>
<dbReference type="GO" id="GO:0047938">
    <property type="term" value="F:glucose-6-phosphate 1-epimerase activity"/>
    <property type="evidence" value="ECO:0007669"/>
    <property type="project" value="UniProtKB-UniRule"/>
</dbReference>